<reference evidence="3 4" key="1">
    <citation type="submission" date="2019-03" db="EMBL/GenBank/DDBJ databases">
        <title>Genomic Encyclopedia of Type Strains, Phase IV (KMG-IV): sequencing the most valuable type-strain genomes for metagenomic binning, comparative biology and taxonomic classification.</title>
        <authorList>
            <person name="Goeker M."/>
        </authorList>
    </citation>
    <scope>NUCLEOTIDE SEQUENCE [LARGE SCALE GENOMIC DNA]</scope>
    <source>
        <strain evidence="3 4">DSM 45361</strain>
    </source>
</reference>
<dbReference type="EMBL" id="SNXZ01000003">
    <property type="protein sequence ID" value="TDP97295.1"/>
    <property type="molecule type" value="Genomic_DNA"/>
</dbReference>
<evidence type="ECO:0000313" key="4">
    <source>
        <dbReference type="Proteomes" id="UP000295444"/>
    </source>
</evidence>
<feature type="domain" description="DHHA1" evidence="2">
    <location>
        <begin position="237"/>
        <end position="319"/>
    </location>
</feature>
<dbReference type="GO" id="GO:0003676">
    <property type="term" value="F:nucleic acid binding"/>
    <property type="evidence" value="ECO:0007669"/>
    <property type="project" value="InterPro"/>
</dbReference>
<dbReference type="Gene3D" id="3.10.310.30">
    <property type="match status" value="1"/>
</dbReference>
<dbReference type="RefSeq" id="WP_133850518.1">
    <property type="nucleotide sequence ID" value="NZ_SNXZ01000003.1"/>
</dbReference>
<dbReference type="InterPro" id="IPR003156">
    <property type="entry name" value="DHHA1_dom"/>
</dbReference>
<dbReference type="Gene3D" id="3.90.1640.10">
    <property type="entry name" value="inorganic pyrophosphatase (n-terminal core)"/>
    <property type="match status" value="1"/>
</dbReference>
<dbReference type="AlphaFoldDB" id="A0A4R6SDV6"/>
<dbReference type="InterPro" id="IPR038763">
    <property type="entry name" value="DHH_sf"/>
</dbReference>
<dbReference type="InterPro" id="IPR001667">
    <property type="entry name" value="DDH_dom"/>
</dbReference>
<dbReference type="PANTHER" id="PTHR47618:SF1">
    <property type="entry name" value="BIFUNCTIONAL OLIGORIBONUCLEASE AND PAP PHOSPHATASE NRNA"/>
    <property type="match status" value="1"/>
</dbReference>
<dbReference type="InterPro" id="IPR051319">
    <property type="entry name" value="Oligoribo/pAp-PDE_c-di-AMP_PDE"/>
</dbReference>
<accession>A0A4R6SDV6</accession>
<sequence length="320" mass="33009">MPTEAEWTAAVDLLNATQDALLIAHINPDADTIGSALALGMVLRRRGVRVAVSFAEPASVPESLAGLDTEGLLVPPSRVSAADLVVALDTSSLDRLGSLAEHMATARATLVIDHHVSNTFFGTHHLVDGSAEATVVLVLDLLDRLGEPVDAAVARCLYAGLVTDTSGFQRATPSTHLRAARLVEAGVDTASLTRSLTGSHSFAWLGMLSSVLGRAVLLPEAAGGRGLVYTVVRNDDVAGIGPDEAESVVDIVRTAREAEVCAVLKELRPGQWAVSLRAVGAVDVREIAVSRGGGGHRLAAGFSVAGTEAEAVAEVLAAIG</sequence>
<protein>
    <submittedName>
        <fullName evidence="3">Phosphoesterase RecJ-like protein</fullName>
    </submittedName>
</protein>
<keyword evidence="4" id="KW-1185">Reference proteome</keyword>
<organism evidence="3 4">
    <name type="scientific">Labedaea rhizosphaerae</name>
    <dbReference type="NCBI Taxonomy" id="598644"/>
    <lineage>
        <taxon>Bacteria</taxon>
        <taxon>Bacillati</taxon>
        <taxon>Actinomycetota</taxon>
        <taxon>Actinomycetes</taxon>
        <taxon>Pseudonocardiales</taxon>
        <taxon>Pseudonocardiaceae</taxon>
        <taxon>Labedaea</taxon>
    </lineage>
</organism>
<gene>
    <name evidence="3" type="ORF">EV186_103259</name>
</gene>
<comment type="caution">
    <text evidence="3">The sequence shown here is derived from an EMBL/GenBank/DDBJ whole genome shotgun (WGS) entry which is preliminary data.</text>
</comment>
<proteinExistence type="predicted"/>
<dbReference type="Proteomes" id="UP000295444">
    <property type="component" value="Unassembled WGS sequence"/>
</dbReference>
<feature type="domain" description="DDH" evidence="1">
    <location>
        <begin position="22"/>
        <end position="160"/>
    </location>
</feature>
<dbReference type="PANTHER" id="PTHR47618">
    <property type="entry name" value="BIFUNCTIONAL OLIGORIBONUCLEASE AND PAP PHOSPHATASE NRNA"/>
    <property type="match status" value="1"/>
</dbReference>
<name>A0A4R6SDV6_LABRH</name>
<dbReference type="SUPFAM" id="SSF64182">
    <property type="entry name" value="DHH phosphoesterases"/>
    <property type="match status" value="1"/>
</dbReference>
<dbReference type="Pfam" id="PF01368">
    <property type="entry name" value="DHH"/>
    <property type="match status" value="1"/>
</dbReference>
<dbReference type="Pfam" id="PF02272">
    <property type="entry name" value="DHHA1"/>
    <property type="match status" value="1"/>
</dbReference>
<evidence type="ECO:0000313" key="3">
    <source>
        <dbReference type="EMBL" id="TDP97295.1"/>
    </source>
</evidence>
<dbReference type="OrthoDB" id="9803668at2"/>
<evidence type="ECO:0000259" key="2">
    <source>
        <dbReference type="Pfam" id="PF02272"/>
    </source>
</evidence>
<evidence type="ECO:0000259" key="1">
    <source>
        <dbReference type="Pfam" id="PF01368"/>
    </source>
</evidence>